<dbReference type="Proteomes" id="UP000003781">
    <property type="component" value="Unassembled WGS sequence"/>
</dbReference>
<reference evidence="2 3" key="1">
    <citation type="submission" date="2007-03" db="EMBL/GenBank/DDBJ databases">
        <authorList>
            <person name="Stal L."/>
            <person name="Ferriera S."/>
            <person name="Johnson J."/>
            <person name="Kravitz S."/>
            <person name="Beeson K."/>
            <person name="Sutton G."/>
            <person name="Rogers Y.-H."/>
            <person name="Friedman R."/>
            <person name="Frazier M."/>
            <person name="Venter J.C."/>
        </authorList>
    </citation>
    <scope>NUCLEOTIDE SEQUENCE [LARGE SCALE GENOMIC DNA]</scope>
    <source>
        <strain evidence="2 3">CCY0110</strain>
    </source>
</reference>
<gene>
    <name evidence="2" type="ORF">CY0110_23786</name>
</gene>
<evidence type="ECO:0000313" key="2">
    <source>
        <dbReference type="EMBL" id="EAZ92642.1"/>
    </source>
</evidence>
<protein>
    <submittedName>
        <fullName evidence="2">Uncharacterized protein</fullName>
    </submittedName>
</protein>
<dbReference type="InterPro" id="IPR025478">
    <property type="entry name" value="COP23"/>
</dbReference>
<comment type="caution">
    <text evidence="2">The sequence shown here is derived from an EMBL/GenBank/DDBJ whole genome shotgun (WGS) entry which is preliminary data.</text>
</comment>
<dbReference type="Pfam" id="PF14218">
    <property type="entry name" value="COP23"/>
    <property type="match status" value="1"/>
</dbReference>
<evidence type="ECO:0000256" key="1">
    <source>
        <dbReference type="SAM" id="MobiDB-lite"/>
    </source>
</evidence>
<sequence>MLSLVTVGMSLLPLKALTAEEIQLKSIEQQDNCMVIKEDTNQTPLLNIPNMGQISQSCSQIANRLQAEINKNNLEDLILIADTIGRRWKICMVRNANSRCKNSNVLLDFPPEAESNPQQFLSSILDIETVIELNGFEGQQTPRKPYSKFGKAIKRPNR</sequence>
<dbReference type="EMBL" id="AAXW01000005">
    <property type="protein sequence ID" value="EAZ92642.1"/>
    <property type="molecule type" value="Genomic_DNA"/>
</dbReference>
<keyword evidence="3" id="KW-1185">Reference proteome</keyword>
<feature type="region of interest" description="Disordered" evidence="1">
    <location>
        <begin position="138"/>
        <end position="158"/>
    </location>
</feature>
<accession>A3ILJ1</accession>
<organism evidence="2 3">
    <name type="scientific">Crocosphaera chwakensis CCY0110</name>
    <dbReference type="NCBI Taxonomy" id="391612"/>
    <lineage>
        <taxon>Bacteria</taxon>
        <taxon>Bacillati</taxon>
        <taxon>Cyanobacteriota</taxon>
        <taxon>Cyanophyceae</taxon>
        <taxon>Oscillatoriophycideae</taxon>
        <taxon>Chroococcales</taxon>
        <taxon>Aphanothecaceae</taxon>
        <taxon>Crocosphaera</taxon>
        <taxon>Crocosphaera chwakensis</taxon>
    </lineage>
</organism>
<evidence type="ECO:0000313" key="3">
    <source>
        <dbReference type="Proteomes" id="UP000003781"/>
    </source>
</evidence>
<dbReference type="AlphaFoldDB" id="A3ILJ1"/>
<proteinExistence type="predicted"/>
<name>A3ILJ1_9CHRO</name>